<dbReference type="AlphaFoldDB" id="A0A4R3LTD8"/>
<evidence type="ECO:0000313" key="7">
    <source>
        <dbReference type="Proteomes" id="UP000294664"/>
    </source>
</evidence>
<evidence type="ECO:0000313" key="6">
    <source>
        <dbReference type="EMBL" id="TCT01895.1"/>
    </source>
</evidence>
<feature type="domain" description="HipA N-terminal subdomain 1" evidence="5">
    <location>
        <begin position="23"/>
        <end position="124"/>
    </location>
</feature>
<evidence type="ECO:0000256" key="1">
    <source>
        <dbReference type="ARBA" id="ARBA00010164"/>
    </source>
</evidence>
<keyword evidence="2" id="KW-0808">Transferase</keyword>
<proteinExistence type="inferred from homology"/>
<dbReference type="GO" id="GO:0005829">
    <property type="term" value="C:cytosol"/>
    <property type="evidence" value="ECO:0007669"/>
    <property type="project" value="TreeGrafter"/>
</dbReference>
<dbReference type="EMBL" id="SMAI01000016">
    <property type="protein sequence ID" value="TCT01895.1"/>
    <property type="molecule type" value="Genomic_DNA"/>
</dbReference>
<dbReference type="InterPro" id="IPR017508">
    <property type="entry name" value="HipA_N1"/>
</dbReference>
<feature type="domain" description="HipA-like C-terminal" evidence="4">
    <location>
        <begin position="169"/>
        <end position="390"/>
    </location>
</feature>
<dbReference type="Pfam" id="PF07804">
    <property type="entry name" value="HipA_C"/>
    <property type="match status" value="1"/>
</dbReference>
<dbReference type="PANTHER" id="PTHR37419">
    <property type="entry name" value="SERINE/THREONINE-PROTEIN KINASE TOXIN HIPA"/>
    <property type="match status" value="1"/>
</dbReference>
<accession>A0A4R3LTD8</accession>
<dbReference type="PANTHER" id="PTHR37419:SF8">
    <property type="entry name" value="TOXIN YJJJ"/>
    <property type="match status" value="1"/>
</dbReference>
<protein>
    <submittedName>
        <fullName evidence="6">Serine/threonine-protein kinase HipA</fullName>
    </submittedName>
</protein>
<dbReference type="InterPro" id="IPR012893">
    <property type="entry name" value="HipA-like_C"/>
</dbReference>
<name>A0A4R3LTD8_9HYPH</name>
<dbReference type="InterPro" id="IPR052028">
    <property type="entry name" value="HipA_Ser/Thr_kinase"/>
</dbReference>
<dbReference type="Proteomes" id="UP000294664">
    <property type="component" value="Unassembled WGS sequence"/>
</dbReference>
<keyword evidence="7" id="KW-1185">Reference proteome</keyword>
<dbReference type="Pfam" id="PF13657">
    <property type="entry name" value="Couple_hipA"/>
    <property type="match status" value="1"/>
</dbReference>
<dbReference type="GO" id="GO:0004674">
    <property type="term" value="F:protein serine/threonine kinase activity"/>
    <property type="evidence" value="ECO:0007669"/>
    <property type="project" value="TreeGrafter"/>
</dbReference>
<evidence type="ECO:0000256" key="2">
    <source>
        <dbReference type="ARBA" id="ARBA00022679"/>
    </source>
</evidence>
<comment type="caution">
    <text evidence="6">The sequence shown here is derived from an EMBL/GenBank/DDBJ whole genome shotgun (WGS) entry which is preliminary data.</text>
</comment>
<dbReference type="RefSeq" id="WP_245504814.1">
    <property type="nucleotide sequence ID" value="NZ_SMAI01000016.1"/>
</dbReference>
<evidence type="ECO:0000256" key="3">
    <source>
        <dbReference type="ARBA" id="ARBA00022777"/>
    </source>
</evidence>
<organism evidence="6 7">
    <name type="scientific">Aquabacter spiritensis</name>
    <dbReference type="NCBI Taxonomy" id="933073"/>
    <lineage>
        <taxon>Bacteria</taxon>
        <taxon>Pseudomonadati</taxon>
        <taxon>Pseudomonadota</taxon>
        <taxon>Alphaproteobacteria</taxon>
        <taxon>Hyphomicrobiales</taxon>
        <taxon>Xanthobacteraceae</taxon>
        <taxon>Aquabacter</taxon>
    </lineage>
</organism>
<evidence type="ECO:0000259" key="4">
    <source>
        <dbReference type="Pfam" id="PF07804"/>
    </source>
</evidence>
<keyword evidence="3 6" id="KW-0418">Kinase</keyword>
<reference evidence="6 7" key="1">
    <citation type="submission" date="2019-03" db="EMBL/GenBank/DDBJ databases">
        <title>Genomic Encyclopedia of Type Strains, Phase IV (KMG-IV): sequencing the most valuable type-strain genomes for metagenomic binning, comparative biology and taxonomic classification.</title>
        <authorList>
            <person name="Goeker M."/>
        </authorList>
    </citation>
    <scope>NUCLEOTIDE SEQUENCE [LARGE SCALE GENOMIC DNA]</scope>
    <source>
        <strain evidence="6 7">DSM 9035</strain>
    </source>
</reference>
<comment type="similarity">
    <text evidence="1">Belongs to the HipA Ser/Thr kinase family.</text>
</comment>
<gene>
    <name evidence="6" type="ORF">EDC64_11694</name>
</gene>
<evidence type="ECO:0000259" key="5">
    <source>
        <dbReference type="Pfam" id="PF13657"/>
    </source>
</evidence>
<sequence>MKSTQFTTVSTLKVTLEVGDTPRPVGRLAWGTAQRRAFFEYDPDFIVDPLPISPFNLPVKPEVHAAPREPFQGLHGVFNDSLPDGWGRKLLDRSLARRSLDFTALTPLDRLAFVGSGGMGALCYAPEFDGDEKDRGSHDLDWFAEQSELVMADVSTSEIDVLRGAQGGSGGARPKINVGIGPDDSIRPDYGEEMPPAYTRWIVKFRGAEDGNEIGTEEYAYAVMADAAGISMPETRLIETLSGGRYFAARRFDRTPLGRVHVQTASALVNADHRSPSLDYITLHKIVLVLTRDQREVSEMFRRMTFNVFARNRDDHAKNHAFRMDEQGSWTLTPAYDLTFSPGAGGEHNLDIAGEGRNPRERDILRVAETMSIEESVARSIIDEVREAIDRWPEFADVAKVPRSRATEIGRALGVQGTPKPRRGP</sequence>